<keyword evidence="3" id="KW-0804">Transcription</keyword>
<keyword evidence="7" id="KW-1185">Reference proteome</keyword>
<evidence type="ECO:0000259" key="5">
    <source>
        <dbReference type="PROSITE" id="PS50987"/>
    </source>
</evidence>
<dbReference type="PRINTS" id="PR00778">
    <property type="entry name" value="HTHARSR"/>
</dbReference>
<dbReference type="NCBIfam" id="NF033788">
    <property type="entry name" value="HTH_metalloreg"/>
    <property type="match status" value="1"/>
</dbReference>
<keyword evidence="2 6" id="KW-0238">DNA-binding</keyword>
<dbReference type="EMBL" id="JACCBW010000001">
    <property type="protein sequence ID" value="NYE35427.1"/>
    <property type="molecule type" value="Genomic_DNA"/>
</dbReference>
<evidence type="ECO:0000313" key="7">
    <source>
        <dbReference type="Proteomes" id="UP000549911"/>
    </source>
</evidence>
<evidence type="ECO:0000256" key="2">
    <source>
        <dbReference type="ARBA" id="ARBA00023125"/>
    </source>
</evidence>
<dbReference type="Gene3D" id="1.10.10.10">
    <property type="entry name" value="Winged helix-like DNA-binding domain superfamily/Winged helix DNA-binding domain"/>
    <property type="match status" value="1"/>
</dbReference>
<dbReference type="InterPro" id="IPR001845">
    <property type="entry name" value="HTH_ArsR_DNA-bd_dom"/>
</dbReference>
<proteinExistence type="predicted"/>
<dbReference type="SUPFAM" id="SSF46785">
    <property type="entry name" value="Winged helix' DNA-binding domain"/>
    <property type="match status" value="1"/>
</dbReference>
<sequence length="139" mass="15351">MDPFAALADPLRRDLVARLARGSARVVDLTAEHDVSRPAISRHLRLLAEAGLVSAEDRGRERHYRLERGGLRPVADLLAALGGAAPPVTDRMLDGLELEVRRTGRDRRAARTRPHPHSEPHSQPHSEPHSQPHSQEDTA</sequence>
<dbReference type="InterPro" id="IPR011991">
    <property type="entry name" value="ArsR-like_HTH"/>
</dbReference>
<evidence type="ECO:0000256" key="4">
    <source>
        <dbReference type="SAM" id="MobiDB-lite"/>
    </source>
</evidence>
<dbReference type="InterPro" id="IPR051081">
    <property type="entry name" value="HTH_MetalResp_TranReg"/>
</dbReference>
<dbReference type="PROSITE" id="PS50987">
    <property type="entry name" value="HTH_ARSR_2"/>
    <property type="match status" value="1"/>
</dbReference>
<feature type="compositionally biased region" description="Basic and acidic residues" evidence="4">
    <location>
        <begin position="91"/>
        <end position="109"/>
    </location>
</feature>
<dbReference type="InterPro" id="IPR036390">
    <property type="entry name" value="WH_DNA-bd_sf"/>
</dbReference>
<reference evidence="6 7" key="1">
    <citation type="submission" date="2020-07" db="EMBL/GenBank/DDBJ databases">
        <authorList>
            <person name="Partida-Martinez L."/>
            <person name="Huntemann M."/>
            <person name="Clum A."/>
            <person name="Wang J."/>
            <person name="Palaniappan K."/>
            <person name="Ritter S."/>
            <person name="Chen I.-M."/>
            <person name="Stamatis D."/>
            <person name="Reddy T."/>
            <person name="O'Malley R."/>
            <person name="Daum C."/>
            <person name="Shapiro N."/>
            <person name="Ivanova N."/>
            <person name="Kyrpides N."/>
            <person name="Woyke T."/>
        </authorList>
    </citation>
    <scope>NUCLEOTIDE SEQUENCE [LARGE SCALE GENOMIC DNA]</scope>
    <source>
        <strain evidence="6 7">AT2.17</strain>
    </source>
</reference>
<evidence type="ECO:0000256" key="1">
    <source>
        <dbReference type="ARBA" id="ARBA00023015"/>
    </source>
</evidence>
<dbReference type="GO" id="GO:0003677">
    <property type="term" value="F:DNA binding"/>
    <property type="evidence" value="ECO:0007669"/>
    <property type="project" value="UniProtKB-KW"/>
</dbReference>
<accession>A0A7Y9KRK8</accession>
<dbReference type="InterPro" id="IPR036388">
    <property type="entry name" value="WH-like_DNA-bd_sf"/>
</dbReference>
<keyword evidence="1" id="KW-0805">Transcription regulation</keyword>
<comment type="caution">
    <text evidence="6">The sequence shown here is derived from an EMBL/GenBank/DDBJ whole genome shotgun (WGS) entry which is preliminary data.</text>
</comment>
<name>A0A7Y9KRK8_9ACTN</name>
<evidence type="ECO:0000256" key="3">
    <source>
        <dbReference type="ARBA" id="ARBA00023163"/>
    </source>
</evidence>
<dbReference type="PANTHER" id="PTHR33154:SF33">
    <property type="entry name" value="TRANSCRIPTIONAL REPRESSOR SDPR"/>
    <property type="match status" value="1"/>
</dbReference>
<protein>
    <submittedName>
        <fullName evidence="6">DNA-binding transcriptional ArsR family regulator</fullName>
    </submittedName>
</protein>
<dbReference type="PANTHER" id="PTHR33154">
    <property type="entry name" value="TRANSCRIPTIONAL REGULATOR, ARSR FAMILY"/>
    <property type="match status" value="1"/>
</dbReference>
<dbReference type="RefSeq" id="WP_179618084.1">
    <property type="nucleotide sequence ID" value="NZ_JACCBW010000001.1"/>
</dbReference>
<organism evidence="6 7">
    <name type="scientific">Nocardioides cavernae</name>
    <dbReference type="NCBI Taxonomy" id="1921566"/>
    <lineage>
        <taxon>Bacteria</taxon>
        <taxon>Bacillati</taxon>
        <taxon>Actinomycetota</taxon>
        <taxon>Actinomycetes</taxon>
        <taxon>Propionibacteriales</taxon>
        <taxon>Nocardioidaceae</taxon>
        <taxon>Nocardioides</taxon>
    </lineage>
</organism>
<feature type="compositionally biased region" description="Basic and acidic residues" evidence="4">
    <location>
        <begin position="116"/>
        <end position="139"/>
    </location>
</feature>
<dbReference type="AlphaFoldDB" id="A0A7Y9KRK8"/>
<evidence type="ECO:0000313" key="6">
    <source>
        <dbReference type="EMBL" id="NYE35427.1"/>
    </source>
</evidence>
<feature type="region of interest" description="Disordered" evidence="4">
    <location>
        <begin position="85"/>
        <end position="139"/>
    </location>
</feature>
<dbReference type="CDD" id="cd00090">
    <property type="entry name" value="HTH_ARSR"/>
    <property type="match status" value="1"/>
</dbReference>
<dbReference type="GO" id="GO:0003700">
    <property type="term" value="F:DNA-binding transcription factor activity"/>
    <property type="evidence" value="ECO:0007669"/>
    <property type="project" value="InterPro"/>
</dbReference>
<dbReference type="Pfam" id="PF01022">
    <property type="entry name" value="HTH_5"/>
    <property type="match status" value="1"/>
</dbReference>
<dbReference type="SMART" id="SM00418">
    <property type="entry name" value="HTH_ARSR"/>
    <property type="match status" value="1"/>
</dbReference>
<feature type="domain" description="HTH arsR-type" evidence="5">
    <location>
        <begin position="1"/>
        <end position="86"/>
    </location>
</feature>
<dbReference type="Proteomes" id="UP000549911">
    <property type="component" value="Unassembled WGS sequence"/>
</dbReference>
<gene>
    <name evidence="6" type="ORF">F4692_000531</name>
</gene>
<reference evidence="6 7" key="2">
    <citation type="submission" date="2020-08" db="EMBL/GenBank/DDBJ databases">
        <title>The Agave Microbiome: Exploring the role of microbial communities in plant adaptations to desert environments.</title>
        <authorList>
            <person name="Partida-Martinez L.P."/>
        </authorList>
    </citation>
    <scope>NUCLEOTIDE SEQUENCE [LARGE SCALE GENOMIC DNA]</scope>
    <source>
        <strain evidence="6 7">AT2.17</strain>
    </source>
</reference>